<evidence type="ECO:0000259" key="1">
    <source>
        <dbReference type="PROSITE" id="PS50925"/>
    </source>
</evidence>
<dbReference type="Gene3D" id="3.30.70.100">
    <property type="match status" value="1"/>
</dbReference>
<name>A0A975D9L0_9GAMM</name>
<dbReference type="GO" id="GO:0009882">
    <property type="term" value="F:blue light photoreceptor activity"/>
    <property type="evidence" value="ECO:0007669"/>
    <property type="project" value="InterPro"/>
</dbReference>
<dbReference type="EMBL" id="CP072110">
    <property type="protein sequence ID" value="QTH63037.1"/>
    <property type="molecule type" value="Genomic_DNA"/>
</dbReference>
<dbReference type="SUPFAM" id="SSF54975">
    <property type="entry name" value="Acylphosphatase/BLUF domain-like"/>
    <property type="match status" value="1"/>
</dbReference>
<dbReference type="SMART" id="SM01034">
    <property type="entry name" value="BLUF"/>
    <property type="match status" value="1"/>
</dbReference>
<protein>
    <submittedName>
        <fullName evidence="2">BLUF domain-containing protein</fullName>
    </submittedName>
</protein>
<feature type="domain" description="BLUF" evidence="1">
    <location>
        <begin position="3"/>
        <end position="94"/>
    </location>
</feature>
<dbReference type="KEGG" id="psym:J1N51_09795"/>
<accession>A0A975D9L0</accession>
<reference evidence="2" key="1">
    <citation type="submission" date="2021-03" db="EMBL/GenBank/DDBJ databases">
        <title>Description of Psychrosphaera ytuae sp. nov. isolated from deep sea sediment of South China Sea.</title>
        <authorList>
            <person name="Zhang J."/>
            <person name="Xu X.-D."/>
        </authorList>
    </citation>
    <scope>NUCLEOTIDE SEQUENCE</scope>
    <source>
        <strain evidence="2">MTZ26</strain>
    </source>
</reference>
<dbReference type="GO" id="GO:0071949">
    <property type="term" value="F:FAD binding"/>
    <property type="evidence" value="ECO:0007669"/>
    <property type="project" value="InterPro"/>
</dbReference>
<organism evidence="2 3">
    <name type="scientific">Psychrosphaera ytuae</name>
    <dbReference type="NCBI Taxonomy" id="2820710"/>
    <lineage>
        <taxon>Bacteria</taxon>
        <taxon>Pseudomonadati</taxon>
        <taxon>Pseudomonadota</taxon>
        <taxon>Gammaproteobacteria</taxon>
        <taxon>Alteromonadales</taxon>
        <taxon>Pseudoalteromonadaceae</taxon>
        <taxon>Psychrosphaera</taxon>
    </lineage>
</organism>
<sequence length="141" mass="16650">MNLYQLVYVSKLPKPMKGRELKLLIERAKIKNINLDVTSLLIKFDTNLIQILEGNRHTLQELYDDIESDSRHINVRNCYFEPAEQRIFGKWALTFLNLNNEKLKSKERLQELAHQLIDARGDDEHSKSILLLDEFSERVKQ</sequence>
<proteinExistence type="predicted"/>
<keyword evidence="3" id="KW-1185">Reference proteome</keyword>
<dbReference type="PROSITE" id="PS50925">
    <property type="entry name" value="BLUF"/>
    <property type="match status" value="1"/>
</dbReference>
<evidence type="ECO:0000313" key="3">
    <source>
        <dbReference type="Proteomes" id="UP000682739"/>
    </source>
</evidence>
<gene>
    <name evidence="2" type="ORF">J1N51_09795</name>
</gene>
<dbReference type="AlphaFoldDB" id="A0A975D9L0"/>
<evidence type="ECO:0000313" key="2">
    <source>
        <dbReference type="EMBL" id="QTH63037.1"/>
    </source>
</evidence>
<dbReference type="InterPro" id="IPR036046">
    <property type="entry name" value="Acylphosphatase-like_dom_sf"/>
</dbReference>
<dbReference type="Pfam" id="PF04940">
    <property type="entry name" value="BLUF"/>
    <property type="match status" value="1"/>
</dbReference>
<dbReference type="RefSeq" id="WP_208830848.1">
    <property type="nucleotide sequence ID" value="NZ_CP072110.1"/>
</dbReference>
<dbReference type="Proteomes" id="UP000682739">
    <property type="component" value="Chromosome"/>
</dbReference>
<dbReference type="InterPro" id="IPR007024">
    <property type="entry name" value="BLUF_domain"/>
</dbReference>